<dbReference type="InterPro" id="IPR048254">
    <property type="entry name" value="CDP_ALCOHOL_P_TRANSF_CS"/>
</dbReference>
<dbReference type="GO" id="GO:0008444">
    <property type="term" value="F:CDP-diacylglycerol-glycerol-3-phosphate 3-phosphatidyltransferase activity"/>
    <property type="evidence" value="ECO:0007669"/>
    <property type="project" value="UniProtKB-UniRule"/>
</dbReference>
<dbReference type="Pfam" id="PF01066">
    <property type="entry name" value="CDP-OH_P_transf"/>
    <property type="match status" value="1"/>
</dbReference>
<dbReference type="KEGG" id="lhg:JMUB5056_0933"/>
<keyword evidence="8 13" id="KW-0472">Membrane</keyword>
<evidence type="ECO:0000256" key="4">
    <source>
        <dbReference type="ARBA" id="ARBA00022679"/>
    </source>
</evidence>
<keyword evidence="3" id="KW-0444">Lipid biosynthesis</keyword>
<evidence type="ECO:0000256" key="8">
    <source>
        <dbReference type="ARBA" id="ARBA00023136"/>
    </source>
</evidence>
<evidence type="ECO:0000256" key="2">
    <source>
        <dbReference type="ARBA" id="ARBA00010441"/>
    </source>
</evidence>
<dbReference type="GO" id="GO:0046474">
    <property type="term" value="P:glycerophospholipid biosynthetic process"/>
    <property type="evidence" value="ECO:0007669"/>
    <property type="project" value="TreeGrafter"/>
</dbReference>
<evidence type="ECO:0000313" key="14">
    <source>
        <dbReference type="EMBL" id="BBM59349.1"/>
    </source>
</evidence>
<organism evidence="14 15">
    <name type="scientific">Leptotrichia hongkongensis</name>
    <dbReference type="NCBI Taxonomy" id="554406"/>
    <lineage>
        <taxon>Bacteria</taxon>
        <taxon>Fusobacteriati</taxon>
        <taxon>Fusobacteriota</taxon>
        <taxon>Fusobacteriia</taxon>
        <taxon>Fusobacteriales</taxon>
        <taxon>Leptotrichiaceae</taxon>
        <taxon>Leptotrichia</taxon>
    </lineage>
</organism>
<evidence type="ECO:0000256" key="10">
    <source>
        <dbReference type="ARBA" id="ARBA00023264"/>
    </source>
</evidence>
<evidence type="ECO:0000256" key="1">
    <source>
        <dbReference type="ARBA" id="ARBA00004141"/>
    </source>
</evidence>
<keyword evidence="7" id="KW-0443">Lipid metabolism</keyword>
<comment type="similarity">
    <text evidence="2 12">Belongs to the CDP-alcohol phosphatidyltransferase class-I family.</text>
</comment>
<keyword evidence="4 12" id="KW-0808">Transferase</keyword>
<feature type="transmembrane region" description="Helical" evidence="13">
    <location>
        <begin position="82"/>
        <end position="107"/>
    </location>
</feature>
<reference evidence="14 15" key="1">
    <citation type="submission" date="2019-07" db="EMBL/GenBank/DDBJ databases">
        <title>Complete Genome Sequence of Leptotrichia hongkongensis Strain JMUB5056.</title>
        <authorList>
            <person name="Watanabe S."/>
            <person name="Cui L."/>
        </authorList>
    </citation>
    <scope>NUCLEOTIDE SEQUENCE [LARGE SCALE GENOMIC DNA]</scope>
    <source>
        <strain evidence="14 15">JMUB5056</strain>
    </source>
</reference>
<evidence type="ECO:0000256" key="11">
    <source>
        <dbReference type="NCBIfam" id="TIGR00560"/>
    </source>
</evidence>
<dbReference type="InterPro" id="IPR043130">
    <property type="entry name" value="CDP-OH_PTrfase_TM_dom"/>
</dbReference>
<name>A0A510L7K6_9FUSO</name>
<keyword evidence="9" id="KW-0594">Phospholipid biosynthesis</keyword>
<comment type="subcellular location">
    <subcellularLocation>
        <location evidence="1">Membrane</location>
        <topology evidence="1">Multi-pass membrane protein</topology>
    </subcellularLocation>
</comment>
<feature type="transmembrane region" description="Helical" evidence="13">
    <location>
        <begin position="9"/>
        <end position="28"/>
    </location>
</feature>
<accession>A0A510L7K6</accession>
<evidence type="ECO:0000256" key="3">
    <source>
        <dbReference type="ARBA" id="ARBA00022516"/>
    </source>
</evidence>
<dbReference type="PROSITE" id="PS00379">
    <property type="entry name" value="CDP_ALCOHOL_P_TRANSF"/>
    <property type="match status" value="1"/>
</dbReference>
<evidence type="ECO:0000256" key="6">
    <source>
        <dbReference type="ARBA" id="ARBA00022989"/>
    </source>
</evidence>
<dbReference type="EMBL" id="AP019846">
    <property type="protein sequence ID" value="BBM59349.1"/>
    <property type="molecule type" value="Genomic_DNA"/>
</dbReference>
<dbReference type="GO" id="GO:0016020">
    <property type="term" value="C:membrane"/>
    <property type="evidence" value="ECO:0007669"/>
    <property type="project" value="UniProtKB-SubCell"/>
</dbReference>
<sequence>MKMNLPNKLAILRIILVIPFVIFLSLALEVSDNAAVSMTMRVFAAIIFVGASITDYYDGKIARKYNLITNLGKLLDPLADKILVISALVTLAKFSQISLWFVIVIIFRELMITGLRSIVAAEGVVIAAESLGKWKTATQMIALTLIILIPFSFTINNILLLIPLILTVVSGVEYVIKCKNVLNKKINKTVTFLNFLEV</sequence>
<evidence type="ECO:0000256" key="5">
    <source>
        <dbReference type="ARBA" id="ARBA00022692"/>
    </source>
</evidence>
<evidence type="ECO:0000256" key="7">
    <source>
        <dbReference type="ARBA" id="ARBA00023098"/>
    </source>
</evidence>
<dbReference type="PANTHER" id="PTHR14269">
    <property type="entry name" value="CDP-DIACYLGLYCEROL--GLYCEROL-3-PHOSPHATE 3-PHOSPHATIDYLTRANSFERASE-RELATED"/>
    <property type="match status" value="1"/>
</dbReference>
<dbReference type="InterPro" id="IPR050324">
    <property type="entry name" value="CDP-alcohol_PTase-I"/>
</dbReference>
<keyword evidence="10" id="KW-1208">Phospholipid metabolism</keyword>
<dbReference type="AlphaFoldDB" id="A0A510L7K6"/>
<evidence type="ECO:0000256" key="12">
    <source>
        <dbReference type="RuleBase" id="RU003750"/>
    </source>
</evidence>
<protein>
    <recommendedName>
        <fullName evidence="11">CDP-diacylglycerol--glycerol-3-phosphate 3-phosphatidyltransferase</fullName>
        <ecNumber evidence="11">2.7.8.5</ecNumber>
    </recommendedName>
</protein>
<dbReference type="NCBIfam" id="TIGR00560">
    <property type="entry name" value="pgsA"/>
    <property type="match status" value="1"/>
</dbReference>
<gene>
    <name evidence="14" type="ORF">JMUB5056_0933</name>
</gene>
<feature type="transmembrane region" description="Helical" evidence="13">
    <location>
        <begin position="140"/>
        <end position="169"/>
    </location>
</feature>
<dbReference type="InterPro" id="IPR004570">
    <property type="entry name" value="Phosphatidylglycerol_P_synth"/>
</dbReference>
<dbReference type="Proteomes" id="UP000321561">
    <property type="component" value="Chromosome"/>
</dbReference>
<dbReference type="EC" id="2.7.8.5" evidence="11"/>
<dbReference type="InterPro" id="IPR000462">
    <property type="entry name" value="CDP-OH_P_trans"/>
</dbReference>
<keyword evidence="5 13" id="KW-0812">Transmembrane</keyword>
<keyword evidence="6 13" id="KW-1133">Transmembrane helix</keyword>
<dbReference type="OrthoDB" id="9796672at2"/>
<evidence type="ECO:0000256" key="9">
    <source>
        <dbReference type="ARBA" id="ARBA00023209"/>
    </source>
</evidence>
<dbReference type="PANTHER" id="PTHR14269:SF62">
    <property type="entry name" value="CDP-DIACYLGLYCEROL--GLYCEROL-3-PHOSPHATE 3-PHOSPHATIDYLTRANSFERASE 1, CHLOROPLASTIC"/>
    <property type="match status" value="1"/>
</dbReference>
<evidence type="ECO:0000313" key="15">
    <source>
        <dbReference type="Proteomes" id="UP000321561"/>
    </source>
</evidence>
<dbReference type="PIRSF" id="PIRSF000847">
    <property type="entry name" value="Phos_ph_gly_syn"/>
    <property type="match status" value="1"/>
</dbReference>
<evidence type="ECO:0000256" key="13">
    <source>
        <dbReference type="SAM" id="Phobius"/>
    </source>
</evidence>
<proteinExistence type="inferred from homology"/>
<dbReference type="Gene3D" id="1.20.120.1760">
    <property type="match status" value="1"/>
</dbReference>